<feature type="compositionally biased region" description="Low complexity" evidence="1">
    <location>
        <begin position="310"/>
        <end position="338"/>
    </location>
</feature>
<sequence length="512" mass="54165">MANVCRQCGRHNPDGAQFCANSDCGAFLGWEADDATPGPVSVNAEPLRTAAPQNAAAGINLSDTTLQVEPGATVETTATVRNGGSQVEEFVLIVVGPAAPWATIEPARLQVYPGQAATAVIRLAPPRRPDTQPGTAWFTVRAASTLHRGLTADAQGSVTVGAYRELSATLTPQQARGRGATAHTVEVTNTGNVIEPVRLVGSDPTGTLMFDLGPDERQLPPGSQRVGFHVRPPGKWLGQSKRYPFNVIVVPREPAQPIRLDGDRELIPRIAGWVPKAAAGLVAIALLLGAYQFVLKPRLAADPTPGPSVSTPAPTPDASKAPSASPSASPSPSASKSQGPPPFADPKVTNANCFNYPAEHLTITDQGATGWTLDESGSGTLLTFDTQADAEAGLQVASRYQKLCWIGANNTRPDHSTYVVEYWLGQDPKVPFPPENGACTAYDKKAVHYQAAGANGFALFAGEQQLLGGFLDTEQDAKDAVTVASAYSKLCAIGQWNVRPDHFEYVTYYWIP</sequence>
<comment type="caution">
    <text evidence="2">The sequence shown here is derived from an EMBL/GenBank/DDBJ whole genome shotgun (WGS) entry which is preliminary data.</text>
</comment>
<dbReference type="RefSeq" id="WP_285665508.1">
    <property type="nucleotide sequence ID" value="NZ_BSTX01000004.1"/>
</dbReference>
<feature type="region of interest" description="Disordered" evidence="1">
    <location>
        <begin position="302"/>
        <end position="348"/>
    </location>
</feature>
<dbReference type="EMBL" id="BSTX01000004">
    <property type="protein sequence ID" value="GLZ80348.1"/>
    <property type="molecule type" value="Genomic_DNA"/>
</dbReference>
<reference evidence="2" key="1">
    <citation type="submission" date="2023-03" db="EMBL/GenBank/DDBJ databases">
        <title>Actinorhabdospora filicis NBRC 111898.</title>
        <authorList>
            <person name="Ichikawa N."/>
            <person name="Sato H."/>
            <person name="Tonouchi N."/>
        </authorList>
    </citation>
    <scope>NUCLEOTIDE SEQUENCE</scope>
    <source>
        <strain evidence="2">NBRC 111898</strain>
    </source>
</reference>
<dbReference type="Proteomes" id="UP001165079">
    <property type="component" value="Unassembled WGS sequence"/>
</dbReference>
<name>A0A9W6WBR7_9ACTN</name>
<evidence type="ECO:0000256" key="1">
    <source>
        <dbReference type="SAM" id="MobiDB-lite"/>
    </source>
</evidence>
<gene>
    <name evidence="2" type="ORF">Afil01_51550</name>
</gene>
<dbReference type="AlphaFoldDB" id="A0A9W6WBR7"/>
<evidence type="ECO:0000313" key="2">
    <source>
        <dbReference type="EMBL" id="GLZ80348.1"/>
    </source>
</evidence>
<organism evidence="2 3">
    <name type="scientific">Actinorhabdospora filicis</name>
    <dbReference type="NCBI Taxonomy" id="1785913"/>
    <lineage>
        <taxon>Bacteria</taxon>
        <taxon>Bacillati</taxon>
        <taxon>Actinomycetota</taxon>
        <taxon>Actinomycetes</taxon>
        <taxon>Micromonosporales</taxon>
        <taxon>Micromonosporaceae</taxon>
        <taxon>Actinorhabdospora</taxon>
    </lineage>
</organism>
<protein>
    <submittedName>
        <fullName evidence="2">Uncharacterized protein</fullName>
    </submittedName>
</protein>
<proteinExistence type="predicted"/>
<accession>A0A9W6WBR7</accession>
<keyword evidence="3" id="KW-1185">Reference proteome</keyword>
<evidence type="ECO:0000313" key="3">
    <source>
        <dbReference type="Proteomes" id="UP001165079"/>
    </source>
</evidence>